<reference evidence="1 2" key="1">
    <citation type="submission" date="2016-10" db="EMBL/GenBank/DDBJ databases">
        <title>The genome sequence of Colletotrichum fioriniae PJ7.</title>
        <authorList>
            <person name="Baroncelli R."/>
        </authorList>
    </citation>
    <scope>NUCLEOTIDE SEQUENCE [LARGE SCALE GENOMIC DNA]</scope>
    <source>
        <strain evidence="1">Col 31</strain>
    </source>
</reference>
<dbReference type="Proteomes" id="UP001239795">
    <property type="component" value="Unassembled WGS sequence"/>
</dbReference>
<name>A0AAI9URQ0_9PEZI</name>
<evidence type="ECO:0000313" key="1">
    <source>
        <dbReference type="EMBL" id="KAK1463475.1"/>
    </source>
</evidence>
<keyword evidence="2" id="KW-1185">Reference proteome</keyword>
<comment type="caution">
    <text evidence="1">The sequence shown here is derived from an EMBL/GenBank/DDBJ whole genome shotgun (WGS) entry which is preliminary data.</text>
</comment>
<dbReference type="AlphaFoldDB" id="A0AAI9URQ0"/>
<dbReference type="EMBL" id="MLGG01000007">
    <property type="protein sequence ID" value="KAK1463475.1"/>
    <property type="molecule type" value="Genomic_DNA"/>
</dbReference>
<organism evidence="1 2">
    <name type="scientific">Colletotrichum melonis</name>
    <dbReference type="NCBI Taxonomy" id="1209925"/>
    <lineage>
        <taxon>Eukaryota</taxon>
        <taxon>Fungi</taxon>
        <taxon>Dikarya</taxon>
        <taxon>Ascomycota</taxon>
        <taxon>Pezizomycotina</taxon>
        <taxon>Sordariomycetes</taxon>
        <taxon>Hypocreomycetidae</taxon>
        <taxon>Glomerellales</taxon>
        <taxon>Glomerellaceae</taxon>
        <taxon>Colletotrichum</taxon>
        <taxon>Colletotrichum acutatum species complex</taxon>
    </lineage>
</organism>
<evidence type="ECO:0000313" key="2">
    <source>
        <dbReference type="Proteomes" id="UP001239795"/>
    </source>
</evidence>
<sequence length="149" mass="15956">MGRVMPEAVQDTRYFSPLGSGFGSESWNFGSRAVPRVAEVGAIPLRGLSSAGVARKGPMALSVQLRFIESCVAFFPKGVKVKSLIRLMILMILGGISLAGPESRAVVQGAAGAACIRTGEIENRVRASGNWFWASPFSSVQKLPSNWER</sequence>
<proteinExistence type="predicted"/>
<accession>A0AAI9URQ0</accession>
<protein>
    <submittedName>
        <fullName evidence="1">Uncharacterized protein</fullName>
    </submittedName>
</protein>
<gene>
    <name evidence="1" type="ORF">CMEL01_13544</name>
</gene>